<keyword evidence="1" id="KW-0732">Signal</keyword>
<feature type="signal peptide" evidence="1">
    <location>
        <begin position="1"/>
        <end position="19"/>
    </location>
</feature>
<sequence>MGRVDLVGSGLLMSSFVIATAGSLASAAEGLTGLEEAIRAANASAASSTTHVLTAAGDEVSAAIARLFGTYGYEYQALSAQAARFHAQFVQALTAGAREYTAVEAANASRLQTLGQDVLAVTNAHTEALLGHPLIGTGSTAAPAAATQIYNGPIPWFPGTLTMNQVVSDSGAVSFSGNLAVGEAVLAPFRLLTLGAIPANMVVSFQNSAATAVSQLLGGQVPAALQTLLMSPLIAINDGINGTFTVTLPLPDALVQQLSSGAITSATVSLGLGPWGAVGPAVITAQPGSLAATVTLS</sequence>
<accession>A0A653EES7</accession>
<gene>
    <name evidence="3" type="ORF">BIN_B_00703</name>
</gene>
<dbReference type="RefSeq" id="WP_239657094.1">
    <property type="nucleotide sequence ID" value="NZ_CAJMWM010000001.1"/>
</dbReference>
<dbReference type="Pfam" id="PF00934">
    <property type="entry name" value="PE"/>
    <property type="match status" value="1"/>
</dbReference>
<feature type="domain" description="PE" evidence="2">
    <location>
        <begin position="17"/>
        <end position="107"/>
    </location>
</feature>
<protein>
    <submittedName>
        <fullName evidence="3">PE family protein</fullName>
    </submittedName>
</protein>
<reference evidence="3" key="1">
    <citation type="submission" date="2019-05" db="EMBL/GenBank/DDBJ databases">
        <authorList>
            <person name="Naeem R."/>
            <person name="Antony C."/>
            <person name="Guan Q."/>
        </authorList>
    </citation>
    <scope>NUCLEOTIDE SEQUENCE</scope>
    <source>
        <strain evidence="3">2</strain>
    </source>
</reference>
<organism evidence="3">
    <name type="scientific">Mycobacterium riyadhense</name>
    <dbReference type="NCBI Taxonomy" id="486698"/>
    <lineage>
        <taxon>Bacteria</taxon>
        <taxon>Bacillati</taxon>
        <taxon>Actinomycetota</taxon>
        <taxon>Actinomycetes</taxon>
        <taxon>Mycobacteriales</taxon>
        <taxon>Mycobacteriaceae</taxon>
        <taxon>Mycobacterium</taxon>
    </lineage>
</organism>
<dbReference type="Gene3D" id="1.10.287.850">
    <property type="entry name" value="HP0062-like domain"/>
    <property type="match status" value="1"/>
</dbReference>
<evidence type="ECO:0000259" key="2">
    <source>
        <dbReference type="Pfam" id="PF00934"/>
    </source>
</evidence>
<dbReference type="SUPFAM" id="SSF140459">
    <property type="entry name" value="PE/PPE dimer-like"/>
    <property type="match status" value="1"/>
</dbReference>
<dbReference type="AlphaFoldDB" id="A0A653EES7"/>
<evidence type="ECO:0000256" key="1">
    <source>
        <dbReference type="SAM" id="SignalP"/>
    </source>
</evidence>
<evidence type="ECO:0000313" key="3">
    <source>
        <dbReference type="EMBL" id="VTO95225.1"/>
    </source>
</evidence>
<name>A0A653EES7_9MYCO</name>
<proteinExistence type="predicted"/>
<dbReference type="InterPro" id="IPR038332">
    <property type="entry name" value="PPE_sf"/>
</dbReference>
<dbReference type="InterPro" id="IPR000084">
    <property type="entry name" value="PE-PGRS_N"/>
</dbReference>
<dbReference type="EMBL" id="LR589065">
    <property type="protein sequence ID" value="VTO95225.1"/>
    <property type="molecule type" value="Genomic_DNA"/>
</dbReference>
<feature type="chain" id="PRO_5039408624" evidence="1">
    <location>
        <begin position="20"/>
        <end position="297"/>
    </location>
</feature>